<feature type="region of interest" description="Disordered" evidence="1">
    <location>
        <begin position="138"/>
        <end position="183"/>
    </location>
</feature>
<dbReference type="Proteomes" id="UP000663829">
    <property type="component" value="Unassembled WGS sequence"/>
</dbReference>
<reference evidence="3" key="1">
    <citation type="submission" date="2021-02" db="EMBL/GenBank/DDBJ databases">
        <authorList>
            <person name="Nowell W R."/>
        </authorList>
    </citation>
    <scope>NUCLEOTIDE SEQUENCE</scope>
</reference>
<proteinExistence type="predicted"/>
<evidence type="ECO:0000313" key="6">
    <source>
        <dbReference type="Proteomes" id="UP000663829"/>
    </source>
</evidence>
<evidence type="ECO:0000313" key="4">
    <source>
        <dbReference type="EMBL" id="CAF3616676.1"/>
    </source>
</evidence>
<gene>
    <name evidence="3" type="ORF">GPM918_LOCUS15259</name>
    <name evidence="2" type="ORF">OVA965_LOCUS6198</name>
    <name evidence="5" type="ORF">SRO942_LOCUS15259</name>
    <name evidence="4" type="ORF">TMI583_LOCUS6194</name>
</gene>
<dbReference type="EMBL" id="CAJOBA010001832">
    <property type="protein sequence ID" value="CAF3616676.1"/>
    <property type="molecule type" value="Genomic_DNA"/>
</dbReference>
<organism evidence="3 6">
    <name type="scientific">Didymodactylos carnosus</name>
    <dbReference type="NCBI Taxonomy" id="1234261"/>
    <lineage>
        <taxon>Eukaryota</taxon>
        <taxon>Metazoa</taxon>
        <taxon>Spiralia</taxon>
        <taxon>Gnathifera</taxon>
        <taxon>Rotifera</taxon>
        <taxon>Eurotatoria</taxon>
        <taxon>Bdelloidea</taxon>
        <taxon>Philodinida</taxon>
        <taxon>Philodinidae</taxon>
        <taxon>Didymodactylos</taxon>
    </lineage>
</organism>
<keyword evidence="6" id="KW-1185">Reference proteome</keyword>
<dbReference type="EMBL" id="CAJNOK010001832">
    <property type="protein sequence ID" value="CAF0832124.1"/>
    <property type="molecule type" value="Genomic_DNA"/>
</dbReference>
<accession>A0A814IY71</accession>
<dbReference type="Proteomes" id="UP000677228">
    <property type="component" value="Unassembled WGS sequence"/>
</dbReference>
<dbReference type="Proteomes" id="UP000681722">
    <property type="component" value="Unassembled WGS sequence"/>
</dbReference>
<evidence type="ECO:0000313" key="3">
    <source>
        <dbReference type="EMBL" id="CAF1030595.1"/>
    </source>
</evidence>
<evidence type="ECO:0000313" key="5">
    <source>
        <dbReference type="EMBL" id="CAF3801476.1"/>
    </source>
</evidence>
<dbReference type="EMBL" id="CAJNOQ010003809">
    <property type="protein sequence ID" value="CAF1030595.1"/>
    <property type="molecule type" value="Genomic_DNA"/>
</dbReference>
<comment type="caution">
    <text evidence="3">The sequence shown here is derived from an EMBL/GenBank/DDBJ whole genome shotgun (WGS) entry which is preliminary data.</text>
</comment>
<protein>
    <submittedName>
        <fullName evidence="3">Uncharacterized protein</fullName>
    </submittedName>
</protein>
<dbReference type="EMBL" id="CAJOBC010003809">
    <property type="protein sequence ID" value="CAF3801476.1"/>
    <property type="molecule type" value="Genomic_DNA"/>
</dbReference>
<name>A0A814IY71_9BILA</name>
<evidence type="ECO:0000256" key="1">
    <source>
        <dbReference type="SAM" id="MobiDB-lite"/>
    </source>
</evidence>
<dbReference type="AlphaFoldDB" id="A0A814IY71"/>
<feature type="region of interest" description="Disordered" evidence="1">
    <location>
        <begin position="60"/>
        <end position="89"/>
    </location>
</feature>
<sequence>MYAAQICVIVKDVPDGHSSQLFLAFYKTTPEIYHISKQENQPIEDDFREKPTPELYYISKPEKIPTDDDDEEKFANHRSTPPRNDDMNKMQPVMYYISGNKHSNSVTASPMHDRLNTPINNNKNLKNPVLYYIRRQDNLSEDSSPRHYIKQDSNINDEEQVDRLPVAQSSSRIPMTYSPPPPKKQAVAFEIYDDNDTGKKQPQPLWKKKSDHVSVENVIINPSSKAANSIQRKNQFVVGAVGESCGSMEAEGATVGGDDFSVV</sequence>
<evidence type="ECO:0000313" key="2">
    <source>
        <dbReference type="EMBL" id="CAF0832124.1"/>
    </source>
</evidence>
<dbReference type="Proteomes" id="UP000682733">
    <property type="component" value="Unassembled WGS sequence"/>
</dbReference>